<proteinExistence type="predicted"/>
<accession>A0AAV8X7S4</accession>
<dbReference type="PANTHER" id="PTHR34094:SF1">
    <property type="entry name" value="PROTEIN FAM185A"/>
    <property type="match status" value="1"/>
</dbReference>
<keyword evidence="3" id="KW-1185">Reference proteome</keyword>
<evidence type="ECO:0000313" key="2">
    <source>
        <dbReference type="EMBL" id="KAJ8934978.1"/>
    </source>
</evidence>
<dbReference type="InterPro" id="IPR025164">
    <property type="entry name" value="Toastrack_DUF4097"/>
</dbReference>
<gene>
    <name evidence="2" type="ORF">NQ318_014145</name>
</gene>
<reference evidence="2" key="1">
    <citation type="journal article" date="2023" name="Insect Mol. Biol.">
        <title>Genome sequencing provides insights into the evolution of gene families encoding plant cell wall-degrading enzymes in longhorned beetles.</title>
        <authorList>
            <person name="Shin N.R."/>
            <person name="Okamura Y."/>
            <person name="Kirsch R."/>
            <person name="Pauchet Y."/>
        </authorList>
    </citation>
    <scope>NUCLEOTIDE SEQUENCE</scope>
    <source>
        <strain evidence="2">AMC_N1</strain>
    </source>
</reference>
<dbReference type="PANTHER" id="PTHR34094">
    <property type="match status" value="1"/>
</dbReference>
<name>A0AAV8X7S4_9CUCU</name>
<sequence>MFEYSEPVNTVTDMLTATAAYYLNASYYQYMLNLHKYKVMNVVYVFEAFHSRLLTLCSNTNKYLPAISLFRNYATIVKKELEVPTFCDVYINLPYHHDINGNRVEIFTGKVQDLDNISDNIFCSVKAPIKANLNIKSKKDIIIGYFNGDKLHLKSSEGNIIVDKFQGNSVKLKTRKGNINLKDYIQASTIIAEVLENGSIISGRLQGLTLKLKTKYGNISVESSYSYESLFEVDCGNFDLHNIHKSCEVLLKEGDINIGKYYYLTDEQLNGFDGDLKALVEKGSANIQLSRITKDSEINMLNGTLNLKLGDACQDYVQFKIQAKGCDISDNIKSTVQTVDKGVVLTPDINNESTVLVNCVNGTVNVESASWQDMIKSKLKKRHELLKYVDVIF</sequence>
<dbReference type="Proteomes" id="UP001162162">
    <property type="component" value="Unassembled WGS sequence"/>
</dbReference>
<protein>
    <recommendedName>
        <fullName evidence="1">DUF4097 domain-containing protein</fullName>
    </recommendedName>
</protein>
<evidence type="ECO:0000259" key="1">
    <source>
        <dbReference type="Pfam" id="PF13349"/>
    </source>
</evidence>
<dbReference type="Pfam" id="PF13349">
    <property type="entry name" value="DUF4097"/>
    <property type="match status" value="1"/>
</dbReference>
<dbReference type="AlphaFoldDB" id="A0AAV8X7S4"/>
<evidence type="ECO:0000313" key="3">
    <source>
        <dbReference type="Proteomes" id="UP001162162"/>
    </source>
</evidence>
<feature type="domain" description="DUF4097" evidence="1">
    <location>
        <begin position="140"/>
        <end position="366"/>
    </location>
</feature>
<organism evidence="2 3">
    <name type="scientific">Aromia moschata</name>
    <dbReference type="NCBI Taxonomy" id="1265417"/>
    <lineage>
        <taxon>Eukaryota</taxon>
        <taxon>Metazoa</taxon>
        <taxon>Ecdysozoa</taxon>
        <taxon>Arthropoda</taxon>
        <taxon>Hexapoda</taxon>
        <taxon>Insecta</taxon>
        <taxon>Pterygota</taxon>
        <taxon>Neoptera</taxon>
        <taxon>Endopterygota</taxon>
        <taxon>Coleoptera</taxon>
        <taxon>Polyphaga</taxon>
        <taxon>Cucujiformia</taxon>
        <taxon>Chrysomeloidea</taxon>
        <taxon>Cerambycidae</taxon>
        <taxon>Cerambycinae</taxon>
        <taxon>Callichromatini</taxon>
        <taxon>Aromia</taxon>
    </lineage>
</organism>
<comment type="caution">
    <text evidence="2">The sequence shown here is derived from an EMBL/GenBank/DDBJ whole genome shotgun (WGS) entry which is preliminary data.</text>
</comment>
<dbReference type="EMBL" id="JAPWTK010000952">
    <property type="protein sequence ID" value="KAJ8934978.1"/>
    <property type="molecule type" value="Genomic_DNA"/>
</dbReference>